<dbReference type="SUPFAM" id="SSF53850">
    <property type="entry name" value="Periplasmic binding protein-like II"/>
    <property type="match status" value="1"/>
</dbReference>
<reference evidence="3" key="1">
    <citation type="journal article" date="2014" name="Int. J. Syst. Evol. Microbiol.">
        <title>Complete genome sequence of Corynebacterium casei LMG S-19264T (=DSM 44701T), isolated from a smear-ripened cheese.</title>
        <authorList>
            <consortium name="US DOE Joint Genome Institute (JGI-PGF)"/>
            <person name="Walter F."/>
            <person name="Albersmeier A."/>
            <person name="Kalinowski J."/>
            <person name="Ruckert C."/>
        </authorList>
    </citation>
    <scope>NUCLEOTIDE SEQUENCE</scope>
    <source>
        <strain evidence="3">CGMCC 1.15725</strain>
    </source>
</reference>
<dbReference type="SMART" id="SM00062">
    <property type="entry name" value="PBPb"/>
    <property type="match status" value="1"/>
</dbReference>
<evidence type="ECO:0000313" key="3">
    <source>
        <dbReference type="EMBL" id="GGF33717.1"/>
    </source>
</evidence>
<dbReference type="EMBL" id="BMJQ01000012">
    <property type="protein sequence ID" value="GGF33717.1"/>
    <property type="molecule type" value="Genomic_DNA"/>
</dbReference>
<dbReference type="RefSeq" id="WP_189049975.1">
    <property type="nucleotide sequence ID" value="NZ_BMJQ01000012.1"/>
</dbReference>
<gene>
    <name evidence="3" type="ORF">GCM10011611_44960</name>
</gene>
<dbReference type="InterPro" id="IPR001638">
    <property type="entry name" value="Solute-binding_3/MltF_N"/>
</dbReference>
<comment type="caution">
    <text evidence="3">The sequence shown here is derived from an EMBL/GenBank/DDBJ whole genome shotgun (WGS) entry which is preliminary data.</text>
</comment>
<evidence type="ECO:0000256" key="1">
    <source>
        <dbReference type="ARBA" id="ARBA00022729"/>
    </source>
</evidence>
<dbReference type="Pfam" id="PF00497">
    <property type="entry name" value="SBP_bac_3"/>
    <property type="match status" value="1"/>
</dbReference>
<keyword evidence="1" id="KW-0732">Signal</keyword>
<accession>A0A8J3E587</accession>
<proteinExistence type="predicted"/>
<dbReference type="Gene3D" id="3.40.190.10">
    <property type="entry name" value="Periplasmic binding protein-like II"/>
    <property type="match status" value="2"/>
</dbReference>
<evidence type="ECO:0000259" key="2">
    <source>
        <dbReference type="SMART" id="SM00062"/>
    </source>
</evidence>
<dbReference type="PANTHER" id="PTHR35936:SF25">
    <property type="entry name" value="ABC TRANSPORTER SUBSTRATE-BINDING PROTEIN"/>
    <property type="match status" value="1"/>
</dbReference>
<dbReference type="PANTHER" id="PTHR35936">
    <property type="entry name" value="MEMBRANE-BOUND LYTIC MUREIN TRANSGLYCOSYLASE F"/>
    <property type="match status" value="1"/>
</dbReference>
<evidence type="ECO:0000313" key="4">
    <source>
        <dbReference type="Proteomes" id="UP000646365"/>
    </source>
</evidence>
<keyword evidence="4" id="KW-1185">Reference proteome</keyword>
<organism evidence="3 4">
    <name type="scientific">Aliidongia dinghuensis</name>
    <dbReference type="NCBI Taxonomy" id="1867774"/>
    <lineage>
        <taxon>Bacteria</taxon>
        <taxon>Pseudomonadati</taxon>
        <taxon>Pseudomonadota</taxon>
        <taxon>Alphaproteobacteria</taxon>
        <taxon>Rhodospirillales</taxon>
        <taxon>Dongiaceae</taxon>
        <taxon>Aliidongia</taxon>
    </lineage>
</organism>
<dbReference type="Proteomes" id="UP000646365">
    <property type="component" value="Unassembled WGS sequence"/>
</dbReference>
<sequence>MRIFSSVGIVLWSLCILLGAGLLGASLLGTAAVAGEPVTLLGSDSLPPKAWQDGETPRGYAVDAATEVLSRAGFQVNVKLEPWPRAVEDARAGHGIITHFSKTPEREQLFDFSEPLVYDRIVVVVKMGHEFPFTSVHDLAGKTVGALRGVAYGGDWSSAVKTFTVEDDTDAVARVGKLLRDRIDAAVISSGAAGLRLAVQGAGLDPAAFTILPVPIIEDPNYLAIAKGAGSAATMAAVNAAIEQVRADGTIDRIMEKYGSQR</sequence>
<protein>
    <recommendedName>
        <fullName evidence="2">Solute-binding protein family 3/N-terminal domain-containing protein</fullName>
    </recommendedName>
</protein>
<feature type="domain" description="Solute-binding protein family 3/N-terminal" evidence="2">
    <location>
        <begin position="37"/>
        <end position="262"/>
    </location>
</feature>
<dbReference type="AlphaFoldDB" id="A0A8J3E587"/>
<name>A0A8J3E587_9PROT</name>
<reference evidence="3" key="2">
    <citation type="submission" date="2020-09" db="EMBL/GenBank/DDBJ databases">
        <authorList>
            <person name="Sun Q."/>
            <person name="Zhou Y."/>
        </authorList>
    </citation>
    <scope>NUCLEOTIDE SEQUENCE</scope>
    <source>
        <strain evidence="3">CGMCC 1.15725</strain>
    </source>
</reference>